<dbReference type="PROSITE" id="PS00973">
    <property type="entry name" value="USP_2"/>
    <property type="match status" value="1"/>
</dbReference>
<feature type="region of interest" description="Disordered" evidence="4">
    <location>
        <begin position="79"/>
        <end position="103"/>
    </location>
</feature>
<evidence type="ECO:0000256" key="1">
    <source>
        <dbReference type="ARBA" id="ARBA00000707"/>
    </source>
</evidence>
<dbReference type="PROSITE" id="PS00972">
    <property type="entry name" value="USP_1"/>
    <property type="match status" value="1"/>
</dbReference>
<dbReference type="KEGG" id="gat:120811202"/>
<dbReference type="InterPro" id="IPR028889">
    <property type="entry name" value="USP"/>
</dbReference>
<keyword evidence="7" id="KW-1185">Reference proteome</keyword>
<dbReference type="EC" id="3.4.19.12" evidence="3"/>
<keyword evidence="3" id="KW-0833">Ubl conjugation pathway</keyword>
<evidence type="ECO:0000259" key="5">
    <source>
        <dbReference type="PROSITE" id="PS50235"/>
    </source>
</evidence>
<comment type="catalytic activity">
    <reaction evidence="1 3">
        <text>Thiol-dependent hydrolysis of ester, thioester, amide, peptide and isopeptide bonds formed by the C-terminal Gly of ubiquitin (a 76-residue protein attached to proteins as an intracellular targeting signal).</text>
        <dbReference type="EC" id="3.4.19.12"/>
    </reaction>
</comment>
<evidence type="ECO:0000313" key="6">
    <source>
        <dbReference type="Ensembl" id="ENSGACP00000046377.1"/>
    </source>
</evidence>
<dbReference type="InterPro" id="IPR050185">
    <property type="entry name" value="Ub_carboxyl-term_hydrolase"/>
</dbReference>
<dbReference type="Ensembl" id="ENSGACT00000073391.1">
    <property type="protein sequence ID" value="ENSGACP00000046377.1"/>
    <property type="gene ID" value="ENSGACG00000015008.3"/>
</dbReference>
<dbReference type="GO" id="GO:0005634">
    <property type="term" value="C:nucleus"/>
    <property type="evidence" value="ECO:0007669"/>
    <property type="project" value="TreeGrafter"/>
</dbReference>
<keyword evidence="2 3" id="KW-0378">Hydrolase</keyword>
<reference evidence="6" key="2">
    <citation type="submission" date="2025-08" db="UniProtKB">
        <authorList>
            <consortium name="Ensembl"/>
        </authorList>
    </citation>
    <scope>IDENTIFICATION</scope>
</reference>
<sequence>MKVKALSVTECTWTSEECRPVAELHGDPPKDSFCLPNIFRSKKVKPLASSRTGPTYQVYHTARELLLEALDRGAVRQLVRRRGPSRPSHHSSSSSSSREQSADLSEGEYAEALTWFSIVLQGGLSVGGGRGCGSELTLKLDGWQGVLKRNSFQNDLLSLTRLEDGDKLDALSAFCSHLTGRYRALYTPGHDLVVKKYRLSYQQDPCALHLALLCDTSSGFICNMYLYCPQRLQRQTRTTVVEQVVGYLLRPFCGHRHRVQLDASASGLTGVFSGLGADIHFAPTAERTPSSPPGVDHLLPCPAEDSPSPGEAHLQGWTGPALFPSSDPKGSAADVFLPGLWVTLHVICINTFTLHSLQRGGSANQVQLTEFTRTLACRLAEDSSVTVPVLPQLNSRSCQETGFANHSKQRTSTISPGQAAQTEQPGCSSAALGWGRAGVCGLDNSGNSCYLNAVLQCLCSTVPLVEHLLHRDTRKELGRSQCQVAQMFVRLLEEMWLGSGTSCAPVEARSVMCSVLPQFDNYSQQDAQELMLFLLNALNDELKKVARRQVLSSARRTRRGRDRSCGAAATESTTMVSRLFEGQLGYTTLCTHCEHQTRSTQSFTVLSLPIPKDTIKCSIQVRQRRSAPLHCAHVTFLGGIYCRVLPHWVVQDCLSLFFGQTVLTAAEQVLCSACGLKRETAVHTSLDKPPEILMLHLKRFSCKGRNQVKLRTNVFFSSRLNLSPFLSSSVQSTVYSSYRLYAVVNHTGHLNMGHYTALCHNACTRCWHCFDDSAVREVRDSLVQSPNAYVLLYSRTPFQKPKIHGL</sequence>
<dbReference type="PANTHER" id="PTHR21646">
    <property type="entry name" value="UBIQUITIN CARBOXYL-TERMINAL HYDROLASE"/>
    <property type="match status" value="1"/>
</dbReference>
<dbReference type="GO" id="GO:0016579">
    <property type="term" value="P:protein deubiquitination"/>
    <property type="evidence" value="ECO:0007669"/>
    <property type="project" value="InterPro"/>
</dbReference>
<reference evidence="6 7" key="1">
    <citation type="journal article" date="2021" name="G3 (Bethesda)">
        <title>Improved contiguity of the threespine stickleback genome using long-read sequencing.</title>
        <authorList>
            <person name="Nath S."/>
            <person name="Shaw D.E."/>
            <person name="White M.A."/>
        </authorList>
    </citation>
    <scope>NUCLEOTIDE SEQUENCE [LARGE SCALE GENOMIC DNA]</scope>
    <source>
        <strain evidence="6 7">Lake Benthic</strain>
    </source>
</reference>
<dbReference type="SUPFAM" id="SSF54001">
    <property type="entry name" value="Cysteine proteinases"/>
    <property type="match status" value="1"/>
</dbReference>
<feature type="compositionally biased region" description="Basic residues" evidence="4">
    <location>
        <begin position="79"/>
        <end position="89"/>
    </location>
</feature>
<evidence type="ECO:0000256" key="3">
    <source>
        <dbReference type="RuleBase" id="RU366025"/>
    </source>
</evidence>
<dbReference type="InterPro" id="IPR018200">
    <property type="entry name" value="USP_CS"/>
</dbReference>
<keyword evidence="3" id="KW-0788">Thiol protease</keyword>
<accession>A0AAQ4Q6Q4</accession>
<evidence type="ECO:0000256" key="2">
    <source>
        <dbReference type="ARBA" id="ARBA00022801"/>
    </source>
</evidence>
<dbReference type="AlphaFoldDB" id="A0AAQ4Q6Q4"/>
<dbReference type="PANTHER" id="PTHR21646:SF28">
    <property type="entry name" value="UBIQUITIN CARBOXYL-TERMINAL HYDROLASE 15"/>
    <property type="match status" value="1"/>
</dbReference>
<dbReference type="CDD" id="cd02674">
    <property type="entry name" value="Peptidase_C19R"/>
    <property type="match status" value="1"/>
</dbReference>
<evidence type="ECO:0000313" key="7">
    <source>
        <dbReference type="Proteomes" id="UP000007635"/>
    </source>
</evidence>
<dbReference type="GO" id="GO:0006508">
    <property type="term" value="P:proteolysis"/>
    <property type="evidence" value="ECO:0007669"/>
    <property type="project" value="UniProtKB-KW"/>
</dbReference>
<dbReference type="PROSITE" id="PS50235">
    <property type="entry name" value="USP_3"/>
    <property type="match status" value="1"/>
</dbReference>
<dbReference type="RefSeq" id="XP_040022373.1">
    <property type="nucleotide sequence ID" value="XM_040166439.1"/>
</dbReference>
<name>A0AAQ4Q6Q4_GASAC</name>
<dbReference type="GO" id="GO:0004843">
    <property type="term" value="F:cysteine-type deubiquitinase activity"/>
    <property type="evidence" value="ECO:0007669"/>
    <property type="project" value="UniProtKB-UniRule"/>
</dbReference>
<comment type="similarity">
    <text evidence="3">Belongs to the peptidase C19 family.</text>
</comment>
<dbReference type="InterPro" id="IPR029526">
    <property type="entry name" value="PGBD"/>
</dbReference>
<evidence type="ECO:0000256" key="4">
    <source>
        <dbReference type="SAM" id="MobiDB-lite"/>
    </source>
</evidence>
<dbReference type="InterPro" id="IPR038765">
    <property type="entry name" value="Papain-like_cys_pep_sf"/>
</dbReference>
<feature type="domain" description="USP" evidence="5">
    <location>
        <begin position="440"/>
        <end position="796"/>
    </location>
</feature>
<protein>
    <recommendedName>
        <fullName evidence="3">Ubiquitin carboxyl-terminal hydrolase</fullName>
        <ecNumber evidence="3">3.4.19.12</ecNumber>
    </recommendedName>
</protein>
<dbReference type="Proteomes" id="UP000007635">
    <property type="component" value="Chromosome II"/>
</dbReference>
<dbReference type="InterPro" id="IPR001394">
    <property type="entry name" value="Peptidase_C19_UCH"/>
</dbReference>
<organism evidence="6 7">
    <name type="scientific">Gasterosteus aculeatus aculeatus</name>
    <name type="common">three-spined stickleback</name>
    <dbReference type="NCBI Taxonomy" id="481459"/>
    <lineage>
        <taxon>Eukaryota</taxon>
        <taxon>Metazoa</taxon>
        <taxon>Chordata</taxon>
        <taxon>Craniata</taxon>
        <taxon>Vertebrata</taxon>
        <taxon>Euteleostomi</taxon>
        <taxon>Actinopterygii</taxon>
        <taxon>Neopterygii</taxon>
        <taxon>Teleostei</taxon>
        <taxon>Neoteleostei</taxon>
        <taxon>Acanthomorphata</taxon>
        <taxon>Eupercaria</taxon>
        <taxon>Perciformes</taxon>
        <taxon>Cottioidei</taxon>
        <taxon>Gasterosteales</taxon>
        <taxon>Gasterosteidae</taxon>
        <taxon>Gasterosteus</taxon>
    </lineage>
</organism>
<keyword evidence="3" id="KW-0645">Protease</keyword>
<reference evidence="6" key="3">
    <citation type="submission" date="2025-09" db="UniProtKB">
        <authorList>
            <consortium name="Ensembl"/>
        </authorList>
    </citation>
    <scope>IDENTIFICATION</scope>
</reference>
<dbReference type="GeneTree" id="ENSGT00940000160441"/>
<dbReference type="Pfam" id="PF00443">
    <property type="entry name" value="UCH"/>
    <property type="match status" value="1"/>
</dbReference>
<dbReference type="GeneID" id="120811202"/>
<dbReference type="Pfam" id="PF13843">
    <property type="entry name" value="DDE_Tnp_1_7"/>
    <property type="match status" value="1"/>
</dbReference>
<proteinExistence type="inferred from homology"/>
<dbReference type="Gene3D" id="3.90.70.10">
    <property type="entry name" value="Cysteine proteinases"/>
    <property type="match status" value="1"/>
</dbReference>